<organism evidence="2 3">
    <name type="scientific">Halalkalibacter wakoensis JCM 9140</name>
    <dbReference type="NCBI Taxonomy" id="1236970"/>
    <lineage>
        <taxon>Bacteria</taxon>
        <taxon>Bacillati</taxon>
        <taxon>Bacillota</taxon>
        <taxon>Bacilli</taxon>
        <taxon>Bacillales</taxon>
        <taxon>Bacillaceae</taxon>
        <taxon>Halalkalibacter</taxon>
    </lineage>
</organism>
<keyword evidence="1" id="KW-0472">Membrane</keyword>
<accession>W4Q3W6</accession>
<keyword evidence="3" id="KW-1185">Reference proteome</keyword>
<gene>
    <name evidence="2" type="ORF">JCM9140_2729</name>
</gene>
<evidence type="ECO:0000256" key="1">
    <source>
        <dbReference type="SAM" id="Phobius"/>
    </source>
</evidence>
<evidence type="ECO:0000313" key="3">
    <source>
        <dbReference type="Proteomes" id="UP000018890"/>
    </source>
</evidence>
<reference evidence="2" key="1">
    <citation type="journal article" date="2014" name="Genome Announc.">
        <title>Draft Genome Sequences of Three Alkaliphilic Bacillus Strains, Bacillus wakoensis JCM 9140T, Bacillus akibai JCM 9157T, and Bacillus hemicellulosilyticus JCM 9152T.</title>
        <authorList>
            <person name="Yuki M."/>
            <person name="Oshima K."/>
            <person name="Suda W."/>
            <person name="Oshida Y."/>
            <person name="Kitamura K."/>
            <person name="Iida T."/>
            <person name="Hattori M."/>
            <person name="Ohkuma M."/>
        </authorList>
    </citation>
    <scope>NUCLEOTIDE SEQUENCE [LARGE SCALE GENOMIC DNA]</scope>
    <source>
        <strain evidence="2">JCM 9140</strain>
    </source>
</reference>
<keyword evidence="1" id="KW-0812">Transmembrane</keyword>
<dbReference type="Proteomes" id="UP000018890">
    <property type="component" value="Unassembled WGS sequence"/>
</dbReference>
<dbReference type="RefSeq" id="WP_034746639.1">
    <property type="nucleotide sequence ID" value="NZ_BAUT01000029.1"/>
</dbReference>
<feature type="transmembrane region" description="Helical" evidence="1">
    <location>
        <begin position="6"/>
        <end position="26"/>
    </location>
</feature>
<keyword evidence="1" id="KW-1133">Transmembrane helix</keyword>
<name>W4Q3W6_9BACI</name>
<proteinExistence type="predicted"/>
<dbReference type="OrthoDB" id="2439508at2"/>
<evidence type="ECO:0000313" key="2">
    <source>
        <dbReference type="EMBL" id="GAE26645.1"/>
    </source>
</evidence>
<sequence>MNAIISSILLFIVGMFILSIVIETAVRRGINSSVVGQFLEKKYGVKEEKESFLDDDLDKNG</sequence>
<dbReference type="AlphaFoldDB" id="W4Q3W6"/>
<protein>
    <submittedName>
        <fullName evidence="2">Uncharacterized protein</fullName>
    </submittedName>
</protein>
<dbReference type="EMBL" id="BAUT01000029">
    <property type="protein sequence ID" value="GAE26645.1"/>
    <property type="molecule type" value="Genomic_DNA"/>
</dbReference>
<comment type="caution">
    <text evidence="2">The sequence shown here is derived from an EMBL/GenBank/DDBJ whole genome shotgun (WGS) entry which is preliminary data.</text>
</comment>